<dbReference type="InterPro" id="IPR009598">
    <property type="entry name" value="BCALP"/>
</dbReference>
<protein>
    <recommendedName>
        <fullName evidence="10">Bladder cancer-associated protein</fullName>
    </recommendedName>
</protein>
<evidence type="ECO:0000256" key="5">
    <source>
        <dbReference type="ARBA" id="ARBA00023136"/>
    </source>
</evidence>
<comment type="subcellular location">
    <subcellularLocation>
        <location evidence="1">Membrane</location>
    </subcellularLocation>
</comment>
<keyword evidence="4 7" id="KW-1133">Transmembrane helix</keyword>
<gene>
    <name evidence="8" type="ORF">PLOB_00013528</name>
</gene>
<keyword evidence="9" id="KW-1185">Reference proteome</keyword>
<dbReference type="Proteomes" id="UP001159405">
    <property type="component" value="Unassembled WGS sequence"/>
</dbReference>
<reference evidence="8 9" key="1">
    <citation type="submission" date="2022-05" db="EMBL/GenBank/DDBJ databases">
        <authorList>
            <consortium name="Genoscope - CEA"/>
            <person name="William W."/>
        </authorList>
    </citation>
    <scope>NUCLEOTIDE SEQUENCE [LARGE SCALE GENOMIC DNA]</scope>
</reference>
<accession>A0ABN8R2A0</accession>
<evidence type="ECO:0000256" key="7">
    <source>
        <dbReference type="SAM" id="Phobius"/>
    </source>
</evidence>
<comment type="caution">
    <text evidence="8">The sequence shown here is derived from an EMBL/GenBank/DDBJ whole genome shotgun (WGS) entry which is preliminary data.</text>
</comment>
<evidence type="ECO:0000313" key="8">
    <source>
        <dbReference type="EMBL" id="CAH3173294.1"/>
    </source>
</evidence>
<keyword evidence="3 7" id="KW-0812">Transmembrane</keyword>
<evidence type="ECO:0000256" key="3">
    <source>
        <dbReference type="ARBA" id="ARBA00022692"/>
    </source>
</evidence>
<feature type="transmembrane region" description="Helical" evidence="7">
    <location>
        <begin position="45"/>
        <end position="69"/>
    </location>
</feature>
<dbReference type="PANTHER" id="PTHR13259">
    <property type="entry name" value="BLADDER CANCER 10 KD PROTEIN HOMOLOG"/>
    <property type="match status" value="1"/>
</dbReference>
<evidence type="ECO:0008006" key="10">
    <source>
        <dbReference type="Google" id="ProtNLM"/>
    </source>
</evidence>
<sequence>MYCLQWLLPLLLIPRPANLFLLHNHSMFMTLYLASFFLERRPCTICTIVFIVAVILICYSGIGNCLFLLECSTNLSLYSRGDIDTSVWRRMFRIKHIIPGMACCCSHPVHSLTNRNILIGFLTFQE</sequence>
<keyword evidence="5 7" id="KW-0472">Membrane</keyword>
<dbReference type="Pfam" id="PF06726">
    <property type="entry name" value="BC10"/>
    <property type="match status" value="1"/>
</dbReference>
<dbReference type="EMBL" id="CALNXK010000180">
    <property type="protein sequence ID" value="CAH3173294.1"/>
    <property type="molecule type" value="Genomic_DNA"/>
</dbReference>
<evidence type="ECO:0000256" key="2">
    <source>
        <dbReference type="ARBA" id="ARBA00007216"/>
    </source>
</evidence>
<organism evidence="8 9">
    <name type="scientific">Porites lobata</name>
    <dbReference type="NCBI Taxonomy" id="104759"/>
    <lineage>
        <taxon>Eukaryota</taxon>
        <taxon>Metazoa</taxon>
        <taxon>Cnidaria</taxon>
        <taxon>Anthozoa</taxon>
        <taxon>Hexacorallia</taxon>
        <taxon>Scleractinia</taxon>
        <taxon>Fungiina</taxon>
        <taxon>Poritidae</taxon>
        <taxon>Porites</taxon>
    </lineage>
</organism>
<evidence type="ECO:0000256" key="6">
    <source>
        <dbReference type="ARBA" id="ARBA00045856"/>
    </source>
</evidence>
<evidence type="ECO:0000313" key="9">
    <source>
        <dbReference type="Proteomes" id="UP001159405"/>
    </source>
</evidence>
<feature type="transmembrane region" description="Helical" evidence="7">
    <location>
        <begin position="20"/>
        <end position="38"/>
    </location>
</feature>
<evidence type="ECO:0000256" key="1">
    <source>
        <dbReference type="ARBA" id="ARBA00004370"/>
    </source>
</evidence>
<dbReference type="SMART" id="SM01396">
    <property type="entry name" value="BC10"/>
    <property type="match status" value="1"/>
</dbReference>
<comment type="function">
    <text evidence="6">Acts as a tumor suppressor; induces growth arrest at G(1)/S checkpoint and apoptosis via RB1-dependent and p53/TP53- and NF-kappa-B-independent mechanisms. Modulates expression of genes involved in the regulation of proliferation, cell cycle and apoptosis.</text>
</comment>
<evidence type="ECO:0000256" key="4">
    <source>
        <dbReference type="ARBA" id="ARBA00022989"/>
    </source>
</evidence>
<name>A0ABN8R2A0_9CNID</name>
<dbReference type="PANTHER" id="PTHR13259:SF1">
    <property type="entry name" value="BLADDER CANCER-ASSOCIATED PROTEIN"/>
    <property type="match status" value="1"/>
</dbReference>
<proteinExistence type="inferred from homology"/>
<comment type="similarity">
    <text evidence="2">Belongs to the BLCAP family.</text>
</comment>